<dbReference type="Proteomes" id="UP000219072">
    <property type="component" value="Unassembled WGS sequence"/>
</dbReference>
<dbReference type="RefSeq" id="WP_097229016.1">
    <property type="nucleotide sequence ID" value="NZ_OCNE01000001.1"/>
</dbReference>
<keyword evidence="2" id="KW-1185">Reference proteome</keyword>
<evidence type="ECO:0000313" key="2">
    <source>
        <dbReference type="Proteomes" id="UP000219072"/>
    </source>
</evidence>
<sequence>MDARMIEKAVFLLREAHTSTTETVHALERYFPGSAHEDRVRCTEEAGDLVHGARPPAARVASQVADARYFAAAHERHAFGD</sequence>
<protein>
    <submittedName>
        <fullName evidence="1">Uncharacterized protein</fullName>
    </submittedName>
</protein>
<proteinExistence type="predicted"/>
<dbReference type="EMBL" id="OCNE01000001">
    <property type="protein sequence ID" value="SOD58641.1"/>
    <property type="molecule type" value="Genomic_DNA"/>
</dbReference>
<organism evidence="1 2">
    <name type="scientific">Streptomyces zhaozhouensis</name>
    <dbReference type="NCBI Taxonomy" id="1300267"/>
    <lineage>
        <taxon>Bacteria</taxon>
        <taxon>Bacillati</taxon>
        <taxon>Actinomycetota</taxon>
        <taxon>Actinomycetes</taxon>
        <taxon>Kitasatosporales</taxon>
        <taxon>Streptomycetaceae</taxon>
        <taxon>Streptomyces</taxon>
    </lineage>
</organism>
<dbReference type="AlphaFoldDB" id="A0A286DJ64"/>
<gene>
    <name evidence="1" type="ORF">SAMN06297387_101250</name>
</gene>
<evidence type="ECO:0000313" key="1">
    <source>
        <dbReference type="EMBL" id="SOD58641.1"/>
    </source>
</evidence>
<dbReference type="OrthoDB" id="4230999at2"/>
<reference evidence="1 2" key="1">
    <citation type="submission" date="2017-09" db="EMBL/GenBank/DDBJ databases">
        <authorList>
            <person name="Ehlers B."/>
            <person name="Leendertz F.H."/>
        </authorList>
    </citation>
    <scope>NUCLEOTIDE SEQUENCE [LARGE SCALE GENOMIC DNA]</scope>
    <source>
        <strain evidence="1 2">CGMCC 4.7095</strain>
    </source>
</reference>
<accession>A0A286DJ64</accession>
<name>A0A286DJ64_9ACTN</name>